<dbReference type="InterPro" id="IPR006005">
    <property type="entry name" value="Glut_synth_ssu1"/>
</dbReference>
<proteinExistence type="predicted"/>
<accession>A0A242K2V1</accession>
<evidence type="ECO:0000256" key="1">
    <source>
        <dbReference type="ARBA" id="ARBA00022605"/>
    </source>
</evidence>
<dbReference type="Proteomes" id="UP000195141">
    <property type="component" value="Chromosome"/>
</dbReference>
<dbReference type="Gene3D" id="3.50.50.60">
    <property type="entry name" value="FAD/NAD(P)-binding domain"/>
    <property type="match status" value="2"/>
</dbReference>
<keyword evidence="9" id="KW-1185">Reference proteome</keyword>
<dbReference type="SUPFAM" id="SSF46548">
    <property type="entry name" value="alpha-helical ferredoxin"/>
    <property type="match status" value="1"/>
</dbReference>
<feature type="domain" description="Dihydroprymidine dehydrogenase" evidence="6">
    <location>
        <begin position="24"/>
        <end position="142"/>
    </location>
</feature>
<dbReference type="AlphaFoldDB" id="A0A242K2V1"/>
<reference evidence="8" key="2">
    <citation type="submission" date="2017-05" db="EMBL/GenBank/DDBJ databases">
        <authorList>
            <consortium name="The Broad Institute Genomics Platform"/>
            <consortium name="The Broad Institute Genomic Center for Infectious Diseases"/>
            <person name="Earl A."/>
            <person name="Manson A."/>
            <person name="Schwartman J."/>
            <person name="Gilmore M."/>
            <person name="Abouelleil A."/>
            <person name="Cao P."/>
            <person name="Chapman S."/>
            <person name="Cusick C."/>
            <person name="Shea T."/>
            <person name="Young S."/>
            <person name="Neafsey D."/>
            <person name="Nusbaum C."/>
            <person name="Birren B."/>
        </authorList>
    </citation>
    <scope>NUCLEOTIDE SEQUENCE</scope>
    <source>
        <strain evidence="8">9E7_DIV0242</strain>
    </source>
</reference>
<dbReference type="RefSeq" id="WP_086350488.1">
    <property type="nucleotide sequence ID" value="NZ_CP147247.1"/>
</dbReference>
<dbReference type="EMBL" id="NGMM01000006">
    <property type="protein sequence ID" value="OTP12922.1"/>
    <property type="molecule type" value="Genomic_DNA"/>
</dbReference>
<evidence type="ECO:0000259" key="5">
    <source>
        <dbReference type="Pfam" id="PF07992"/>
    </source>
</evidence>
<dbReference type="InterPro" id="IPR023753">
    <property type="entry name" value="FAD/NAD-binding_dom"/>
</dbReference>
<sequence>MADPFGFLKYARKENPYRPVAERINDWDELQVPLNKEDRQEQAARCMNCGIPFCHTGVFYGGKRAVSGCPNDNLIPEWNDLVYRGEFKKAWERLSRTNPLPEMTGRVCPAPCEKSCTEALNGSGVAIHDNERFIIDTAFENGWVKPTGIPKEKTGFKIAVIGSGPAGLSAAWRLNQLGHEVTVYERSDRFGGLLMYGIPNMKLDKAVVQRRIDVMMEVGITFVANTEIGVDITAEELYQQFDRIIVATGAGVPRDLKVNGREVQGVQFAVDYLTEATKDVLKYGTEATSKKLAGKHVIVIGGGDTGNDCIGSAIRQGCASVRQLEITPRMPMDRAAGNPWPEYPFTDKEGYGQAEANHVQEEELTLYQTSTTAFIGAERGQVIGLETVQVDQGFQPIVGTEKTLKADLVLLAMGFTGPERSLLDQLDVAEVLDDYTTNNERVYVAGDAKRGPSLVIWAIREGRLAAENVDQSLRALVAQAQ</sequence>
<name>A0A242K2V1_9ENTE</name>
<dbReference type="Gene3D" id="1.10.1060.10">
    <property type="entry name" value="Alpha-helical ferredoxin"/>
    <property type="match status" value="1"/>
</dbReference>
<dbReference type="OrthoDB" id="9803192at2"/>
<evidence type="ECO:0000256" key="3">
    <source>
        <dbReference type="ARBA" id="ARBA00023164"/>
    </source>
</evidence>
<dbReference type="GO" id="GO:0016639">
    <property type="term" value="F:oxidoreductase activity, acting on the CH-NH2 group of donors, NAD or NADP as acceptor"/>
    <property type="evidence" value="ECO:0007669"/>
    <property type="project" value="InterPro"/>
</dbReference>
<dbReference type="Pfam" id="PF07992">
    <property type="entry name" value="Pyr_redox_2"/>
    <property type="match status" value="1"/>
</dbReference>
<dbReference type="InterPro" id="IPR009051">
    <property type="entry name" value="Helical_ferredxn"/>
</dbReference>
<dbReference type="PANTHER" id="PTHR43100">
    <property type="entry name" value="GLUTAMATE SYNTHASE [NADPH] SMALL CHAIN"/>
    <property type="match status" value="1"/>
</dbReference>
<protein>
    <submittedName>
        <fullName evidence="7">GltB</fullName>
    </submittedName>
    <submittedName>
        <fullName evidence="8">Glutamate synthase (NADPH/NADH) small chain</fullName>
    </submittedName>
</protein>
<dbReference type="SUPFAM" id="SSF51971">
    <property type="entry name" value="Nucleotide-binding domain"/>
    <property type="match status" value="2"/>
</dbReference>
<evidence type="ECO:0000259" key="6">
    <source>
        <dbReference type="Pfam" id="PF14691"/>
    </source>
</evidence>
<organism evidence="7">
    <name type="scientific">Candidatus Enterococcus clewellii</name>
    <dbReference type="NCBI Taxonomy" id="1834193"/>
    <lineage>
        <taxon>Bacteria</taxon>
        <taxon>Bacillati</taxon>
        <taxon>Bacillota</taxon>
        <taxon>Bacilli</taxon>
        <taxon>Lactobacillales</taxon>
        <taxon>Enterococcaceae</taxon>
        <taxon>Enterococcus</taxon>
    </lineage>
</organism>
<dbReference type="PANTHER" id="PTHR43100:SF1">
    <property type="entry name" value="GLUTAMATE SYNTHASE [NADPH] SMALL CHAIN"/>
    <property type="match status" value="1"/>
</dbReference>
<dbReference type="GO" id="GO:0006537">
    <property type="term" value="P:glutamate biosynthetic process"/>
    <property type="evidence" value="ECO:0007669"/>
    <property type="project" value="UniProtKB-KW"/>
</dbReference>
<dbReference type="InterPro" id="IPR051394">
    <property type="entry name" value="Glutamate_Synthase"/>
</dbReference>
<evidence type="ECO:0000313" key="7">
    <source>
        <dbReference type="EMBL" id="OTP12922.1"/>
    </source>
</evidence>
<dbReference type="InterPro" id="IPR028261">
    <property type="entry name" value="DPD_II"/>
</dbReference>
<dbReference type="Pfam" id="PF14691">
    <property type="entry name" value="Fer4_20"/>
    <property type="match status" value="1"/>
</dbReference>
<evidence type="ECO:0000256" key="4">
    <source>
        <dbReference type="ARBA" id="ARBA00029440"/>
    </source>
</evidence>
<dbReference type="PRINTS" id="PR00419">
    <property type="entry name" value="ADXRDTASE"/>
</dbReference>
<keyword evidence="1" id="KW-0028">Amino-acid biosynthesis</keyword>
<keyword evidence="3" id="KW-0314">Glutamate biosynthesis</keyword>
<keyword evidence="2" id="KW-0560">Oxidoreductase</keyword>
<dbReference type="GO" id="GO:0051536">
    <property type="term" value="F:iron-sulfur cluster binding"/>
    <property type="evidence" value="ECO:0007669"/>
    <property type="project" value="InterPro"/>
</dbReference>
<reference evidence="7" key="1">
    <citation type="submission" date="2017-05" db="EMBL/GenBank/DDBJ databases">
        <title>The Genome Sequence of Enterococcus sp. 9E7_DIV0242.</title>
        <authorList>
            <consortium name="The Broad Institute Genomics Platform"/>
            <consortium name="The Broad Institute Genomic Center for Infectious Diseases"/>
            <person name="Earl A."/>
            <person name="Manson A."/>
            <person name="Schwartman J."/>
            <person name="Gilmore M."/>
            <person name="Abouelleil A."/>
            <person name="Cao P."/>
            <person name="Chapman S."/>
            <person name="Cusick C."/>
            <person name="Shea T."/>
            <person name="Young S."/>
            <person name="Neafsey D."/>
            <person name="Nusbaum C."/>
            <person name="Birren B."/>
        </authorList>
    </citation>
    <scope>NUCLEOTIDE SEQUENCE [LARGE SCALE GENOMIC DNA]</scope>
    <source>
        <strain evidence="7">9E7_DIV0242</strain>
    </source>
</reference>
<dbReference type="InterPro" id="IPR036188">
    <property type="entry name" value="FAD/NAD-bd_sf"/>
</dbReference>
<evidence type="ECO:0000256" key="2">
    <source>
        <dbReference type="ARBA" id="ARBA00023002"/>
    </source>
</evidence>
<evidence type="ECO:0000313" key="9">
    <source>
        <dbReference type="Proteomes" id="UP000195141"/>
    </source>
</evidence>
<dbReference type="NCBIfam" id="TIGR01317">
    <property type="entry name" value="GOGAT_sm_gam"/>
    <property type="match status" value="1"/>
</dbReference>
<evidence type="ECO:0000313" key="8">
    <source>
        <dbReference type="EMBL" id="WYJ89821.1"/>
    </source>
</evidence>
<comment type="pathway">
    <text evidence="4">Amino-acid biosynthesis.</text>
</comment>
<feature type="domain" description="FAD/NAD(P)-binding" evidence="5">
    <location>
        <begin position="156"/>
        <end position="462"/>
    </location>
</feature>
<gene>
    <name evidence="8" type="ORF">A5888_001547</name>
    <name evidence="7" type="ORF">A5888_003504</name>
</gene>
<dbReference type="EMBL" id="CP147247">
    <property type="protein sequence ID" value="WYJ89821.1"/>
    <property type="molecule type" value="Genomic_DNA"/>
</dbReference>
<reference evidence="8" key="3">
    <citation type="submission" date="2024-03" db="EMBL/GenBank/DDBJ databases">
        <title>The Genome Sequence of Enterococcus sp. DIV0242b.</title>
        <authorList>
            <consortium name="The Broad Institute Genomics Platform"/>
            <consortium name="The Broad Institute Microbial Omics Core"/>
            <consortium name="The Broad Institute Genomic Center for Infectious Diseases"/>
            <person name="Earl A."/>
            <person name="Manson A."/>
            <person name="Gilmore M."/>
            <person name="Schwartman J."/>
            <person name="Shea T."/>
            <person name="Abouelleil A."/>
            <person name="Cao P."/>
            <person name="Chapman S."/>
            <person name="Cusick C."/>
            <person name="Young S."/>
            <person name="Neafsey D."/>
            <person name="Nusbaum C."/>
            <person name="Birren B."/>
        </authorList>
    </citation>
    <scope>NUCLEOTIDE SEQUENCE</scope>
    <source>
        <strain evidence="8">9E7_DIV0242</strain>
    </source>
</reference>